<feature type="domain" description="DUF402" evidence="1">
    <location>
        <begin position="26"/>
        <end position="160"/>
    </location>
</feature>
<proteinExistence type="predicted"/>
<dbReference type="InterPro" id="IPR035930">
    <property type="entry name" value="FomD-like_sf"/>
</dbReference>
<keyword evidence="3" id="KW-1185">Reference proteome</keyword>
<dbReference type="Gene3D" id="2.40.380.10">
    <property type="entry name" value="FomD-like"/>
    <property type="match status" value="1"/>
</dbReference>
<dbReference type="Proteomes" id="UP000184612">
    <property type="component" value="Unassembled WGS sequence"/>
</dbReference>
<organism evidence="2 3">
    <name type="scientific">Anaerocolumna xylanovorans DSM 12503</name>
    <dbReference type="NCBI Taxonomy" id="1121345"/>
    <lineage>
        <taxon>Bacteria</taxon>
        <taxon>Bacillati</taxon>
        <taxon>Bacillota</taxon>
        <taxon>Clostridia</taxon>
        <taxon>Lachnospirales</taxon>
        <taxon>Lachnospiraceae</taxon>
        <taxon>Anaerocolumna</taxon>
    </lineage>
</organism>
<dbReference type="PANTHER" id="PTHR41271">
    <property type="entry name" value="DUF402 DOMAIN-CONTAINING PROTEIN"/>
    <property type="match status" value="1"/>
</dbReference>
<dbReference type="InterPro" id="IPR007295">
    <property type="entry name" value="DUF402"/>
</dbReference>
<dbReference type="SUPFAM" id="SSF159234">
    <property type="entry name" value="FomD-like"/>
    <property type="match status" value="1"/>
</dbReference>
<dbReference type="RefSeq" id="WP_073586852.1">
    <property type="nucleotide sequence ID" value="NZ_FRFD01000003.1"/>
</dbReference>
<evidence type="ECO:0000313" key="3">
    <source>
        <dbReference type="Proteomes" id="UP000184612"/>
    </source>
</evidence>
<evidence type="ECO:0000259" key="1">
    <source>
        <dbReference type="Pfam" id="PF04167"/>
    </source>
</evidence>
<accession>A0A1M7XWW0</accession>
<sequence>MKRRRFTYDEWAGLLKQNFCQQRIDNMHFKGMARLITMEEVKEPVIWNFHNDEILICDNGMKWLAMMPDKEYYVISALLNSKNEITLWYIDMIAESGIDEDGIVYYYDLYLDLVVYPDGKVYTDDMDELEEALKNKDISREQYNLAIDTSNNLRAGLLADRKKLQNISMSCLQEFFMEKTSRRGL</sequence>
<dbReference type="AlphaFoldDB" id="A0A1M7XWW0"/>
<evidence type="ECO:0000313" key="2">
    <source>
        <dbReference type="EMBL" id="SHO43087.1"/>
    </source>
</evidence>
<dbReference type="EMBL" id="FRFD01000003">
    <property type="protein sequence ID" value="SHO43087.1"/>
    <property type="molecule type" value="Genomic_DNA"/>
</dbReference>
<gene>
    <name evidence="2" type="ORF">SAMN02745217_00089</name>
</gene>
<dbReference type="Pfam" id="PF04167">
    <property type="entry name" value="DUF402"/>
    <property type="match status" value="1"/>
</dbReference>
<dbReference type="OrthoDB" id="2002222at2"/>
<protein>
    <recommendedName>
        <fullName evidence="1">DUF402 domain-containing protein</fullName>
    </recommendedName>
</protein>
<dbReference type="PANTHER" id="PTHR41271:SF1">
    <property type="entry name" value="DUF402 DOMAIN-CONTAINING PROTEIN"/>
    <property type="match status" value="1"/>
</dbReference>
<name>A0A1M7XWW0_9FIRM</name>
<reference evidence="2 3" key="1">
    <citation type="submission" date="2016-12" db="EMBL/GenBank/DDBJ databases">
        <authorList>
            <person name="Song W.-J."/>
            <person name="Kurnit D.M."/>
        </authorList>
    </citation>
    <scope>NUCLEOTIDE SEQUENCE [LARGE SCALE GENOMIC DNA]</scope>
    <source>
        <strain evidence="2 3">DSM 12503</strain>
    </source>
</reference>
<dbReference type="STRING" id="1121345.SAMN02745217_00089"/>